<keyword evidence="4" id="KW-0788">Thiol protease</keyword>
<dbReference type="Gene3D" id="3.30.70.1490">
    <property type="entry name" value="Cysteine protease Prp"/>
    <property type="match status" value="1"/>
</dbReference>
<keyword evidence="1" id="KW-0690">Ribosome biogenesis</keyword>
<name>A0A7Y2PLL4_9THEO</name>
<dbReference type="RefSeq" id="WP_170271250.1">
    <property type="nucleotide sequence ID" value="NZ_JABEQB010000027.1"/>
</dbReference>
<evidence type="ECO:0000256" key="2">
    <source>
        <dbReference type="ARBA" id="ARBA00022670"/>
    </source>
</evidence>
<dbReference type="EMBL" id="JABEQB010000027">
    <property type="protein sequence ID" value="NNG67416.1"/>
    <property type="molecule type" value="Genomic_DNA"/>
</dbReference>
<comment type="similarity">
    <text evidence="5">Belongs to the Prp family.</text>
</comment>
<evidence type="ECO:0000256" key="4">
    <source>
        <dbReference type="ARBA" id="ARBA00022807"/>
    </source>
</evidence>
<protein>
    <recommendedName>
        <fullName evidence="6">Ribosomal processing cysteine protease Prp</fullName>
    </recommendedName>
</protein>
<keyword evidence="2 7" id="KW-0645">Protease</keyword>
<dbReference type="Proteomes" id="UP000529861">
    <property type="component" value="Unassembled WGS sequence"/>
</dbReference>
<evidence type="ECO:0000313" key="8">
    <source>
        <dbReference type="Proteomes" id="UP000529861"/>
    </source>
</evidence>
<evidence type="ECO:0000256" key="3">
    <source>
        <dbReference type="ARBA" id="ARBA00022801"/>
    </source>
</evidence>
<sequence>MIEVKVWRNPQGDIYKFYVKGHAGYDEYGKDIVCAAVSAISQTAILGIENIKGVKIRKEIEEGNLEVEVKKVLKEEDKIKLQAILETMVLGLKDVASGYSEYVKVEEV</sequence>
<evidence type="ECO:0000256" key="1">
    <source>
        <dbReference type="ARBA" id="ARBA00022517"/>
    </source>
</evidence>
<organism evidence="7 8">
    <name type="scientific">Caldanaerobacter subterraneus</name>
    <dbReference type="NCBI Taxonomy" id="911092"/>
    <lineage>
        <taxon>Bacteria</taxon>
        <taxon>Bacillati</taxon>
        <taxon>Bacillota</taxon>
        <taxon>Clostridia</taxon>
        <taxon>Thermoanaerobacterales</taxon>
        <taxon>Thermoanaerobacteraceae</taxon>
        <taxon>Caldanaerobacter</taxon>
    </lineage>
</organism>
<evidence type="ECO:0000256" key="6">
    <source>
        <dbReference type="ARBA" id="ARBA00044538"/>
    </source>
</evidence>
<dbReference type="SUPFAM" id="SSF118010">
    <property type="entry name" value="TM1457-like"/>
    <property type="match status" value="1"/>
</dbReference>
<dbReference type="GO" id="GO:0006508">
    <property type="term" value="P:proteolysis"/>
    <property type="evidence" value="ECO:0007669"/>
    <property type="project" value="UniProtKB-KW"/>
</dbReference>
<comment type="caution">
    <text evidence="7">The sequence shown here is derived from an EMBL/GenBank/DDBJ whole genome shotgun (WGS) entry which is preliminary data.</text>
</comment>
<proteinExistence type="inferred from homology"/>
<reference evidence="7 8" key="1">
    <citation type="submission" date="2020-04" db="EMBL/GenBank/DDBJ databases">
        <title>Draft genome sequence of Caldanaerobacter sunterraneus. strain 1523vc isolated from Griffin hot spring, Kamchatka, Russia.</title>
        <authorList>
            <person name="Toshchakov S.V."/>
            <person name="Podosokorskaya O.A."/>
            <person name="Kublanov I.V."/>
            <person name="Korzhenkov A."/>
            <person name="Patrushev M.V."/>
        </authorList>
    </citation>
    <scope>NUCLEOTIDE SEQUENCE [LARGE SCALE GENOMIC DNA]</scope>
    <source>
        <strain evidence="7 8">1523vc</strain>
    </source>
</reference>
<dbReference type="AlphaFoldDB" id="A0A7Y2PLL4"/>
<dbReference type="PANTHER" id="PTHR39178:SF1">
    <property type="entry name" value="RIBOSOMAL-PROCESSING CYSTEINE PROTEASE PRP"/>
    <property type="match status" value="1"/>
</dbReference>
<gene>
    <name evidence="7" type="ORF">HKI81_09365</name>
</gene>
<accession>A0A7Y2PLL4</accession>
<dbReference type="Pfam" id="PF04327">
    <property type="entry name" value="Peptidase_Prp"/>
    <property type="match status" value="1"/>
</dbReference>
<keyword evidence="3" id="KW-0378">Hydrolase</keyword>
<dbReference type="PANTHER" id="PTHR39178">
    <property type="entry name" value="HYPOTHETICAL RIBOSOME-ASSOCIATED PROTEIN"/>
    <property type="match status" value="1"/>
</dbReference>
<dbReference type="GO" id="GO:0042254">
    <property type="term" value="P:ribosome biogenesis"/>
    <property type="evidence" value="ECO:0007669"/>
    <property type="project" value="UniProtKB-KW"/>
</dbReference>
<dbReference type="InterPro" id="IPR036764">
    <property type="entry name" value="Peptidase_Prp_sf"/>
</dbReference>
<dbReference type="InterPro" id="IPR007422">
    <property type="entry name" value="Peptidase_Prp"/>
</dbReference>
<evidence type="ECO:0000313" key="7">
    <source>
        <dbReference type="EMBL" id="NNG67416.1"/>
    </source>
</evidence>
<dbReference type="GO" id="GO:0008234">
    <property type="term" value="F:cysteine-type peptidase activity"/>
    <property type="evidence" value="ECO:0007669"/>
    <property type="project" value="UniProtKB-KW"/>
</dbReference>
<dbReference type="CDD" id="cd16332">
    <property type="entry name" value="Prp-like"/>
    <property type="match status" value="1"/>
</dbReference>
<evidence type="ECO:0000256" key="5">
    <source>
        <dbReference type="ARBA" id="ARBA00044503"/>
    </source>
</evidence>